<accession>A0ABU5T1P5</accession>
<reference evidence="2 3" key="1">
    <citation type="submission" date="2023-12" db="EMBL/GenBank/DDBJ databases">
        <title>Sinomonas terricola sp. nov, isolated from litchi orchard soil in Guangdong, PR China.</title>
        <authorList>
            <person name="Jiaxin W."/>
            <person name="Yang Z."/>
            <person name="Honghui Z."/>
        </authorList>
    </citation>
    <scope>NUCLEOTIDE SEQUENCE [LARGE SCALE GENOMIC DNA]</scope>
    <source>
        <strain evidence="2 3">JGH33</strain>
    </source>
</reference>
<organism evidence="2 3">
    <name type="scientific">Sinomonas terricola</name>
    <dbReference type="NCBI Taxonomy" id="3110330"/>
    <lineage>
        <taxon>Bacteria</taxon>
        <taxon>Bacillati</taxon>
        <taxon>Actinomycetota</taxon>
        <taxon>Actinomycetes</taxon>
        <taxon>Micrococcales</taxon>
        <taxon>Micrococcaceae</taxon>
        <taxon>Sinomonas</taxon>
    </lineage>
</organism>
<protein>
    <recommendedName>
        <fullName evidence="4">SMI1/KNR4 family protein</fullName>
    </recommendedName>
</protein>
<proteinExistence type="predicted"/>
<dbReference type="EMBL" id="JAYGGQ010000001">
    <property type="protein sequence ID" value="MEA5453587.1"/>
    <property type="molecule type" value="Genomic_DNA"/>
</dbReference>
<dbReference type="RefSeq" id="WP_323277340.1">
    <property type="nucleotide sequence ID" value="NZ_JAYGGQ010000001.1"/>
</dbReference>
<evidence type="ECO:0000256" key="1">
    <source>
        <dbReference type="SAM" id="MobiDB-lite"/>
    </source>
</evidence>
<dbReference type="Proteomes" id="UP001304769">
    <property type="component" value="Unassembled WGS sequence"/>
</dbReference>
<keyword evidence="3" id="KW-1185">Reference proteome</keyword>
<feature type="region of interest" description="Disordered" evidence="1">
    <location>
        <begin position="1"/>
        <end position="23"/>
    </location>
</feature>
<evidence type="ECO:0000313" key="3">
    <source>
        <dbReference type="Proteomes" id="UP001304769"/>
    </source>
</evidence>
<evidence type="ECO:0000313" key="2">
    <source>
        <dbReference type="EMBL" id="MEA5453587.1"/>
    </source>
</evidence>
<name>A0ABU5T1P5_9MICC</name>
<evidence type="ECO:0008006" key="4">
    <source>
        <dbReference type="Google" id="ProtNLM"/>
    </source>
</evidence>
<comment type="caution">
    <text evidence="2">The sequence shown here is derived from an EMBL/GenBank/DDBJ whole genome shotgun (WGS) entry which is preliminary data.</text>
</comment>
<sequence length="78" mass="8397">MTIDATSRPYARVRSDDPGPMPLADLRREVQRRQGIGIPVPAHWLSFLAAADSTSTSLPLTCMDATCSHDACTPEAAE</sequence>
<gene>
    <name evidence="2" type="ORF">SPF06_02520</name>
</gene>